<name>A0A6F8PL17_9GAMM</name>
<dbReference type="GO" id="GO:0005829">
    <property type="term" value="C:cytosol"/>
    <property type="evidence" value="ECO:0007669"/>
    <property type="project" value="TreeGrafter"/>
</dbReference>
<dbReference type="CDD" id="cd06127">
    <property type="entry name" value="DEDDh"/>
    <property type="match status" value="1"/>
</dbReference>
<keyword evidence="2" id="KW-0269">Exonuclease</keyword>
<dbReference type="SUPFAM" id="SSF53098">
    <property type="entry name" value="Ribonuclease H-like"/>
    <property type="match status" value="1"/>
</dbReference>
<organism evidence="4 5">
    <name type="scientific">Thiosulfativibrio zosterae</name>
    <dbReference type="NCBI Taxonomy" id="2675053"/>
    <lineage>
        <taxon>Bacteria</taxon>
        <taxon>Pseudomonadati</taxon>
        <taxon>Pseudomonadota</taxon>
        <taxon>Gammaproteobacteria</taxon>
        <taxon>Thiotrichales</taxon>
        <taxon>Piscirickettsiaceae</taxon>
        <taxon>Thiosulfativibrio</taxon>
    </lineage>
</organism>
<evidence type="ECO:0000256" key="1">
    <source>
        <dbReference type="ARBA" id="ARBA00022722"/>
    </source>
</evidence>
<gene>
    <name evidence="4" type="ORF">THMIRHAT_05000</name>
</gene>
<dbReference type="RefSeq" id="WP_173290463.1">
    <property type="nucleotide sequence ID" value="NZ_AP021888.1"/>
</dbReference>
<dbReference type="GO" id="GO:0045004">
    <property type="term" value="P:DNA replication proofreading"/>
    <property type="evidence" value="ECO:0007669"/>
    <property type="project" value="TreeGrafter"/>
</dbReference>
<keyword evidence="2" id="KW-0378">Hydrolase</keyword>
<proteinExistence type="predicted"/>
<dbReference type="PANTHER" id="PTHR30231">
    <property type="entry name" value="DNA POLYMERASE III SUBUNIT EPSILON"/>
    <property type="match status" value="1"/>
</dbReference>
<dbReference type="Proteomes" id="UP000501466">
    <property type="component" value="Chromosome"/>
</dbReference>
<evidence type="ECO:0000313" key="5">
    <source>
        <dbReference type="Proteomes" id="UP000501466"/>
    </source>
</evidence>
<dbReference type="InterPro" id="IPR036397">
    <property type="entry name" value="RNaseH_sf"/>
</dbReference>
<reference evidence="5" key="1">
    <citation type="submission" date="2019-11" db="EMBL/GenBank/DDBJ databases">
        <title>Isolation and characterization of two novel species in the genus Thiomicrorhabdus.</title>
        <authorList>
            <person name="Mochizuki J."/>
            <person name="Kojima H."/>
            <person name="Fukui M."/>
        </authorList>
    </citation>
    <scope>NUCLEOTIDE SEQUENCE [LARGE SCALE GENOMIC DNA]</scope>
    <source>
        <strain evidence="5">AkT22</strain>
    </source>
</reference>
<feature type="domain" description="Exonuclease" evidence="3">
    <location>
        <begin position="43"/>
        <end position="210"/>
    </location>
</feature>
<dbReference type="GO" id="GO:0003676">
    <property type="term" value="F:nucleic acid binding"/>
    <property type="evidence" value="ECO:0007669"/>
    <property type="project" value="InterPro"/>
</dbReference>
<dbReference type="Pfam" id="PF00929">
    <property type="entry name" value="RNase_T"/>
    <property type="match status" value="1"/>
</dbReference>
<dbReference type="InterPro" id="IPR012337">
    <property type="entry name" value="RNaseH-like_sf"/>
</dbReference>
<evidence type="ECO:0000256" key="2">
    <source>
        <dbReference type="ARBA" id="ARBA00022839"/>
    </source>
</evidence>
<dbReference type="EMBL" id="AP021888">
    <property type="protein sequence ID" value="BBP42754.1"/>
    <property type="molecule type" value="Genomic_DNA"/>
</dbReference>
<dbReference type="AlphaFoldDB" id="A0A6F8PL17"/>
<protein>
    <submittedName>
        <fullName evidence="4">DNA polymerase III subunit epsilon</fullName>
    </submittedName>
</protein>
<evidence type="ECO:0000259" key="3">
    <source>
        <dbReference type="SMART" id="SM00479"/>
    </source>
</evidence>
<dbReference type="PANTHER" id="PTHR30231:SF37">
    <property type="entry name" value="EXODEOXYRIBONUCLEASE 10"/>
    <property type="match status" value="1"/>
</dbReference>
<dbReference type="Gene3D" id="3.30.420.10">
    <property type="entry name" value="Ribonuclease H-like superfamily/Ribonuclease H"/>
    <property type="match status" value="1"/>
</dbReference>
<dbReference type="GO" id="GO:0008408">
    <property type="term" value="F:3'-5' exonuclease activity"/>
    <property type="evidence" value="ECO:0007669"/>
    <property type="project" value="TreeGrafter"/>
</dbReference>
<dbReference type="KEGG" id="tzo:THMIRHAT_05000"/>
<sequence length="294" mass="32776">MTATPDINHCLQQLSASPDFQVLSRLQPKTLFNSPDTTTPLHKVCFLDTETTGLDTAVCEVIELGYQIVEFDSQGYLYRVLESQNFLNEPEGHISAEVTSVTGLTDKDVEGHHIDWDFVAAQMADVQLIVAHNAGFDRPVVERYHDIFSQKVWGCSVAQIDWLGLAGVGSKSQEFLCWKVGQFFYDAHRALDDVQALTQLLSCPIGETQQPALGALLPMVRKAKSLVKAAGAPFDIKDLLRARGYRWNADARVWQKVLDDADLESEMAWLLDHKTPNAQVLKLKATDTFSVRAQ</sequence>
<dbReference type="SMART" id="SM00479">
    <property type="entry name" value="EXOIII"/>
    <property type="match status" value="1"/>
</dbReference>
<dbReference type="InterPro" id="IPR013520">
    <property type="entry name" value="Ribonucl_H"/>
</dbReference>
<evidence type="ECO:0000313" key="4">
    <source>
        <dbReference type="EMBL" id="BBP42754.1"/>
    </source>
</evidence>
<dbReference type="NCBIfam" id="NF006615">
    <property type="entry name" value="PRK09182.1"/>
    <property type="match status" value="1"/>
</dbReference>
<keyword evidence="5" id="KW-1185">Reference proteome</keyword>
<accession>A0A6F8PL17</accession>
<keyword evidence="1" id="KW-0540">Nuclease</keyword>